<keyword evidence="3" id="KW-1185">Reference proteome</keyword>
<reference evidence="2" key="2">
    <citation type="submission" date="2021-03" db="UniProtKB">
        <authorList>
            <consortium name="EnsemblPlants"/>
        </authorList>
    </citation>
    <scope>IDENTIFICATION</scope>
</reference>
<accession>A0A803PD16</accession>
<name>A0A803PD16_CANSA</name>
<dbReference type="EnsemblPlants" id="evm.model.04.1433">
    <property type="protein sequence ID" value="cds.evm.model.04.1433"/>
    <property type="gene ID" value="evm.TU.04.1433"/>
</dbReference>
<evidence type="ECO:0000313" key="2">
    <source>
        <dbReference type="EnsemblPlants" id="cds.evm.model.04.1433"/>
    </source>
</evidence>
<proteinExistence type="predicted"/>
<organism evidence="2 3">
    <name type="scientific">Cannabis sativa</name>
    <name type="common">Hemp</name>
    <name type="synonym">Marijuana</name>
    <dbReference type="NCBI Taxonomy" id="3483"/>
    <lineage>
        <taxon>Eukaryota</taxon>
        <taxon>Viridiplantae</taxon>
        <taxon>Streptophyta</taxon>
        <taxon>Embryophyta</taxon>
        <taxon>Tracheophyta</taxon>
        <taxon>Spermatophyta</taxon>
        <taxon>Magnoliopsida</taxon>
        <taxon>eudicotyledons</taxon>
        <taxon>Gunneridae</taxon>
        <taxon>Pentapetalae</taxon>
        <taxon>rosids</taxon>
        <taxon>fabids</taxon>
        <taxon>Rosales</taxon>
        <taxon>Cannabaceae</taxon>
        <taxon>Cannabis</taxon>
    </lineage>
</organism>
<dbReference type="EMBL" id="UZAU01000389">
    <property type="status" value="NOT_ANNOTATED_CDS"/>
    <property type="molecule type" value="Genomic_DNA"/>
</dbReference>
<reference evidence="2" key="1">
    <citation type="submission" date="2018-11" db="EMBL/GenBank/DDBJ databases">
        <authorList>
            <person name="Grassa J C."/>
        </authorList>
    </citation>
    <scope>NUCLEOTIDE SEQUENCE [LARGE SCALE GENOMIC DNA]</scope>
</reference>
<dbReference type="Proteomes" id="UP000596661">
    <property type="component" value="Chromosome 4"/>
</dbReference>
<protein>
    <submittedName>
        <fullName evidence="2">Uncharacterized protein</fullName>
    </submittedName>
</protein>
<dbReference type="Gramene" id="evm.model.04.1433">
    <property type="protein sequence ID" value="cds.evm.model.04.1433"/>
    <property type="gene ID" value="evm.TU.04.1433"/>
</dbReference>
<evidence type="ECO:0000313" key="3">
    <source>
        <dbReference type="Proteomes" id="UP000596661"/>
    </source>
</evidence>
<dbReference type="AlphaFoldDB" id="A0A803PD16"/>
<feature type="region of interest" description="Disordered" evidence="1">
    <location>
        <begin position="49"/>
        <end position="158"/>
    </location>
</feature>
<feature type="compositionally biased region" description="Polar residues" evidence="1">
    <location>
        <begin position="75"/>
        <end position="85"/>
    </location>
</feature>
<sequence length="195" mass="21899">MNNGSPLPNPVGEDGAYDPTKYISIVKLENRHLGRHLEEANWRNAEFERTREQEIPRKNKVNLGTQPRARGSLVGNRQCSSQTQKEGARTNPGGGNEMNHTKGRRTGREKASVASRHTITHSRSMGGGENTRRNNDQEGIDTNKAASHSRTRSMSRIRSMSGMISTSHLREHLNRNKLDLRHNLVQSKGIRSNCK</sequence>
<evidence type="ECO:0000256" key="1">
    <source>
        <dbReference type="SAM" id="MobiDB-lite"/>
    </source>
</evidence>